<feature type="transmembrane region" description="Helical" evidence="7">
    <location>
        <begin position="89"/>
        <end position="113"/>
    </location>
</feature>
<keyword evidence="10" id="KW-1185">Reference proteome</keyword>
<feature type="transmembrane region" description="Helical" evidence="7">
    <location>
        <begin position="421"/>
        <end position="440"/>
    </location>
</feature>
<dbReference type="OrthoDB" id="5296287at2759"/>
<evidence type="ECO:0000256" key="4">
    <source>
        <dbReference type="ARBA" id="ARBA00022692"/>
    </source>
</evidence>
<feature type="transmembrane region" description="Helical" evidence="7">
    <location>
        <begin position="327"/>
        <end position="346"/>
    </location>
</feature>
<feature type="transmembrane region" description="Helical" evidence="7">
    <location>
        <begin position="367"/>
        <end position="388"/>
    </location>
</feature>
<evidence type="ECO:0000313" key="10">
    <source>
        <dbReference type="Proteomes" id="UP000012174"/>
    </source>
</evidence>
<name>M7SVB4_EUTLA</name>
<dbReference type="KEGG" id="ela:UCREL1_2435"/>
<evidence type="ECO:0000259" key="8">
    <source>
        <dbReference type="PROSITE" id="PS50850"/>
    </source>
</evidence>
<dbReference type="eggNOG" id="KOG0255">
    <property type="taxonomic scope" value="Eukaryota"/>
</dbReference>
<dbReference type="InterPro" id="IPR020846">
    <property type="entry name" value="MFS_dom"/>
</dbReference>
<dbReference type="HOGENOM" id="CLU_008455_1_1_1"/>
<dbReference type="PANTHER" id="PTHR23502:SF135">
    <property type="entry name" value="MAJOR FACILITATOR SUPERFAMILY (MFS) PROFILE DOMAIN-CONTAINING PROTEIN-RELATED"/>
    <property type="match status" value="1"/>
</dbReference>
<proteinExistence type="inferred from homology"/>
<gene>
    <name evidence="9" type="ORF">UCREL1_2435</name>
</gene>
<feature type="transmembrane region" description="Helical" evidence="7">
    <location>
        <begin position="56"/>
        <end position="77"/>
    </location>
</feature>
<evidence type="ECO:0000256" key="7">
    <source>
        <dbReference type="SAM" id="Phobius"/>
    </source>
</evidence>
<evidence type="ECO:0000313" key="9">
    <source>
        <dbReference type="EMBL" id="EMR70529.1"/>
    </source>
</evidence>
<dbReference type="EMBL" id="KB705845">
    <property type="protein sequence ID" value="EMR70529.1"/>
    <property type="molecule type" value="Genomic_DNA"/>
</dbReference>
<evidence type="ECO:0000256" key="5">
    <source>
        <dbReference type="ARBA" id="ARBA00022989"/>
    </source>
</evidence>
<dbReference type="AlphaFoldDB" id="M7SVB4"/>
<feature type="transmembrane region" description="Helical" evidence="7">
    <location>
        <begin position="282"/>
        <end position="307"/>
    </location>
</feature>
<sequence length="497" mass="54142">MSRGKDSTSGEFAIELDSGTDVDVEKETSLTDQGIVDWDGPSDPNNPLNWPSRKRFGHIVIVAMLSMTVNLASTMFAPGVESLAIEFELTTRTLATLSVTLYLLGFALGPMIISPLSELFGRLPVYHVANLVFVAFVIGNALSQNIAQFMVFRFFSGFAGATPLTIGGGTIADVFPPKERGLAAALFGLGPLMGPVIGPVIGGFVAAAKGWRWTFWLMAIIGGAVGVISVVFMRETNPYTLLERKAARLRAATGNENLRSKLAHPISPKQLLLQALTRPTMLLLFSPIVLIMSLYVALVFGLLYLLFTTFTDVFEGQYGWSSNILGLAYLGLGNGELLGLVVFGSLDNRVLQRRMKADGVTHPRPEYRLIFMIWFSPVIGIGLFIYGWTAYYNVHWIAPLIGTLIVGFGSFFVIMPSQLYLVDLFGSRAAASALGANILLRSLSGTFLPLAGPSMYATLHFGWGNTLLGFIAFAFVPAPILFYKYGERLRSKTTIQF</sequence>
<dbReference type="GO" id="GO:0022857">
    <property type="term" value="F:transmembrane transporter activity"/>
    <property type="evidence" value="ECO:0007669"/>
    <property type="project" value="InterPro"/>
</dbReference>
<dbReference type="FunFam" id="1.20.1250.20:FF:000082">
    <property type="entry name" value="MFS multidrug transporter, putative"/>
    <property type="match status" value="1"/>
</dbReference>
<dbReference type="PROSITE" id="PS50850">
    <property type="entry name" value="MFS"/>
    <property type="match status" value="1"/>
</dbReference>
<feature type="transmembrane region" description="Helical" evidence="7">
    <location>
        <begin position="460"/>
        <end position="483"/>
    </location>
</feature>
<evidence type="ECO:0000256" key="2">
    <source>
        <dbReference type="ARBA" id="ARBA00008335"/>
    </source>
</evidence>
<dbReference type="Gene3D" id="1.20.1250.20">
    <property type="entry name" value="MFS general substrate transporter like domains"/>
    <property type="match status" value="1"/>
</dbReference>
<dbReference type="InterPro" id="IPR011701">
    <property type="entry name" value="MFS"/>
</dbReference>
<evidence type="ECO:0000256" key="6">
    <source>
        <dbReference type="ARBA" id="ARBA00023136"/>
    </source>
</evidence>
<evidence type="ECO:0000256" key="1">
    <source>
        <dbReference type="ARBA" id="ARBA00004651"/>
    </source>
</evidence>
<keyword evidence="3" id="KW-1003">Cell membrane</keyword>
<feature type="transmembrane region" description="Helical" evidence="7">
    <location>
        <begin position="394"/>
        <end position="414"/>
    </location>
</feature>
<keyword evidence="6 7" id="KW-0472">Membrane</keyword>
<dbReference type="InterPro" id="IPR036259">
    <property type="entry name" value="MFS_trans_sf"/>
</dbReference>
<feature type="transmembrane region" description="Helical" evidence="7">
    <location>
        <begin position="154"/>
        <end position="175"/>
    </location>
</feature>
<dbReference type="Pfam" id="PF07690">
    <property type="entry name" value="MFS_1"/>
    <property type="match status" value="1"/>
</dbReference>
<evidence type="ECO:0000256" key="3">
    <source>
        <dbReference type="ARBA" id="ARBA00022475"/>
    </source>
</evidence>
<dbReference type="OMA" id="YKYGEWL"/>
<organism evidence="9 10">
    <name type="scientific">Eutypa lata (strain UCR-EL1)</name>
    <name type="common">Grapevine dieback disease fungus</name>
    <name type="synonym">Eutypa armeniacae</name>
    <dbReference type="NCBI Taxonomy" id="1287681"/>
    <lineage>
        <taxon>Eukaryota</taxon>
        <taxon>Fungi</taxon>
        <taxon>Dikarya</taxon>
        <taxon>Ascomycota</taxon>
        <taxon>Pezizomycotina</taxon>
        <taxon>Sordariomycetes</taxon>
        <taxon>Xylariomycetidae</taxon>
        <taxon>Xylariales</taxon>
        <taxon>Diatrypaceae</taxon>
        <taxon>Eutypa</taxon>
    </lineage>
</organism>
<feature type="transmembrane region" description="Helical" evidence="7">
    <location>
        <begin position="213"/>
        <end position="233"/>
    </location>
</feature>
<comment type="similarity">
    <text evidence="2">Belongs to the major facilitator superfamily.</text>
</comment>
<keyword evidence="4 7" id="KW-0812">Transmembrane</keyword>
<feature type="transmembrane region" description="Helical" evidence="7">
    <location>
        <begin position="125"/>
        <end position="142"/>
    </location>
</feature>
<feature type="domain" description="Major facilitator superfamily (MFS) profile" evidence="8">
    <location>
        <begin position="58"/>
        <end position="489"/>
    </location>
</feature>
<accession>M7SVB4</accession>
<dbReference type="CDD" id="cd17323">
    <property type="entry name" value="MFS_Tpo1_MDR_like"/>
    <property type="match status" value="1"/>
</dbReference>
<keyword evidence="5 7" id="KW-1133">Transmembrane helix</keyword>
<dbReference type="Proteomes" id="UP000012174">
    <property type="component" value="Unassembled WGS sequence"/>
</dbReference>
<reference evidence="10" key="1">
    <citation type="journal article" date="2013" name="Genome Announc.">
        <title>Draft genome sequence of the grapevine dieback fungus Eutypa lata UCR-EL1.</title>
        <authorList>
            <person name="Blanco-Ulate B."/>
            <person name="Rolshausen P.E."/>
            <person name="Cantu D."/>
        </authorList>
    </citation>
    <scope>NUCLEOTIDE SEQUENCE [LARGE SCALE GENOMIC DNA]</scope>
    <source>
        <strain evidence="10">UCR-EL1</strain>
    </source>
</reference>
<dbReference type="GO" id="GO:0005886">
    <property type="term" value="C:plasma membrane"/>
    <property type="evidence" value="ECO:0007669"/>
    <property type="project" value="UniProtKB-SubCell"/>
</dbReference>
<comment type="subcellular location">
    <subcellularLocation>
        <location evidence="1">Cell membrane</location>
        <topology evidence="1">Multi-pass membrane protein</topology>
    </subcellularLocation>
</comment>
<feature type="transmembrane region" description="Helical" evidence="7">
    <location>
        <begin position="182"/>
        <end position="207"/>
    </location>
</feature>
<protein>
    <submittedName>
        <fullName evidence="9">Putative fluconazole resistance protein 1 protein</fullName>
    </submittedName>
</protein>
<dbReference type="PANTHER" id="PTHR23502">
    <property type="entry name" value="MAJOR FACILITATOR SUPERFAMILY"/>
    <property type="match status" value="1"/>
</dbReference>
<dbReference type="SUPFAM" id="SSF103473">
    <property type="entry name" value="MFS general substrate transporter"/>
    <property type="match status" value="1"/>
</dbReference>